<feature type="chain" id="PRO_5046562554" evidence="2">
    <location>
        <begin position="23"/>
        <end position="212"/>
    </location>
</feature>
<protein>
    <submittedName>
        <fullName evidence="4">PilZ domain-containing protein</fullName>
    </submittedName>
</protein>
<evidence type="ECO:0000256" key="2">
    <source>
        <dbReference type="SAM" id="SignalP"/>
    </source>
</evidence>
<accession>A0ABX6NKG1</accession>
<keyword evidence="5" id="KW-1185">Reference proteome</keyword>
<dbReference type="SUPFAM" id="SSF141371">
    <property type="entry name" value="PilZ domain-like"/>
    <property type="match status" value="1"/>
</dbReference>
<sequence>MNKLITTLILLAILGLPVVAAAAVTPEPLTPPETERLHQMEQQNDMSGMTGGDFSDAASQRATYIQYGITVGMALLATGVLFFTVRGVRKLKIYRSVVGDEQRRWKRFALRVDGNSTIVQPKDNYHKRVVGRAVDISKHGVGLEVVSEGALHKGEVIDLDIILRGTKKVRLPHLKGTVCWAAGKKVGVKLNKALDLSTIDSLLSVTTRPVVV</sequence>
<gene>
    <name evidence="4" type="ORF">E8L03_20160</name>
</gene>
<name>A0ABX6NKG1_9BACT</name>
<evidence type="ECO:0000313" key="5">
    <source>
        <dbReference type="Proteomes" id="UP000503251"/>
    </source>
</evidence>
<organism evidence="4 5">
    <name type="scientific">Oceanidesulfovibrio marinus</name>
    <dbReference type="NCBI Taxonomy" id="370038"/>
    <lineage>
        <taxon>Bacteria</taxon>
        <taxon>Pseudomonadati</taxon>
        <taxon>Thermodesulfobacteriota</taxon>
        <taxon>Desulfovibrionia</taxon>
        <taxon>Desulfovibrionales</taxon>
        <taxon>Desulfovibrionaceae</taxon>
        <taxon>Oceanidesulfovibrio</taxon>
    </lineage>
</organism>
<dbReference type="Pfam" id="PF07238">
    <property type="entry name" value="PilZ"/>
    <property type="match status" value="1"/>
</dbReference>
<dbReference type="RefSeq" id="WP_171268339.1">
    <property type="nucleotide sequence ID" value="NZ_CP039543.1"/>
</dbReference>
<evidence type="ECO:0000313" key="4">
    <source>
        <dbReference type="EMBL" id="QJT11083.1"/>
    </source>
</evidence>
<keyword evidence="1" id="KW-1133">Transmembrane helix</keyword>
<evidence type="ECO:0000259" key="3">
    <source>
        <dbReference type="Pfam" id="PF07238"/>
    </source>
</evidence>
<feature type="transmembrane region" description="Helical" evidence="1">
    <location>
        <begin position="64"/>
        <end position="85"/>
    </location>
</feature>
<keyword evidence="1" id="KW-0812">Transmembrane</keyword>
<keyword evidence="1" id="KW-0472">Membrane</keyword>
<feature type="signal peptide" evidence="2">
    <location>
        <begin position="1"/>
        <end position="22"/>
    </location>
</feature>
<dbReference type="Gene3D" id="2.40.10.220">
    <property type="entry name" value="predicted glycosyltransferase like domains"/>
    <property type="match status" value="1"/>
</dbReference>
<keyword evidence="2" id="KW-0732">Signal</keyword>
<evidence type="ECO:0000256" key="1">
    <source>
        <dbReference type="SAM" id="Phobius"/>
    </source>
</evidence>
<proteinExistence type="predicted"/>
<feature type="domain" description="PilZ" evidence="3">
    <location>
        <begin position="101"/>
        <end position="198"/>
    </location>
</feature>
<dbReference type="InterPro" id="IPR009875">
    <property type="entry name" value="PilZ_domain"/>
</dbReference>
<dbReference type="Proteomes" id="UP000503251">
    <property type="component" value="Chromosome"/>
</dbReference>
<reference evidence="4 5" key="1">
    <citation type="submission" date="2019-04" db="EMBL/GenBank/DDBJ databases">
        <title>Isolation and culture of sulfate reducing bacteria from the cold seep of the South China Sea.</title>
        <authorList>
            <person name="Sun C."/>
            <person name="Liu R."/>
        </authorList>
    </citation>
    <scope>NUCLEOTIDE SEQUENCE [LARGE SCALE GENOMIC DNA]</scope>
    <source>
        <strain evidence="4 5">CS1</strain>
    </source>
</reference>
<dbReference type="EMBL" id="CP039543">
    <property type="protein sequence ID" value="QJT11083.1"/>
    <property type="molecule type" value="Genomic_DNA"/>
</dbReference>